<evidence type="ECO:0000256" key="4">
    <source>
        <dbReference type="ARBA" id="ARBA00022723"/>
    </source>
</evidence>
<evidence type="ECO:0000256" key="7">
    <source>
        <dbReference type="ARBA" id="ARBA00023004"/>
    </source>
</evidence>
<accession>A0ABY2KIS1</accession>
<dbReference type="InterPro" id="IPR005122">
    <property type="entry name" value="Uracil-DNA_glycosylase-like"/>
</dbReference>
<name>A0ABY2KIS1_9RHOB</name>
<dbReference type="CDD" id="cd10030">
    <property type="entry name" value="UDG-F4_TTUDGA_SPO1dp_like"/>
    <property type="match status" value="1"/>
</dbReference>
<dbReference type="NCBIfam" id="TIGR03914">
    <property type="entry name" value="UDG_fam_dom"/>
    <property type="match status" value="1"/>
</dbReference>
<protein>
    <recommendedName>
        <fullName evidence="2">Type-4 uracil-DNA glycosylase</fullName>
    </recommendedName>
</protein>
<dbReference type="PANTHER" id="PTHR33693:SF9">
    <property type="entry name" value="TYPE-4 URACIL-DNA GLYCOSYLASE"/>
    <property type="match status" value="1"/>
</dbReference>
<feature type="domain" description="Uracil-DNA glycosylase-like" evidence="10">
    <location>
        <begin position="306"/>
        <end position="466"/>
    </location>
</feature>
<dbReference type="SMART" id="SM00986">
    <property type="entry name" value="UDG"/>
    <property type="match status" value="1"/>
</dbReference>
<organism evidence="11 12">
    <name type="scientific">Pseudotabrizicola sediminis</name>
    <dbReference type="NCBI Taxonomy" id="2486418"/>
    <lineage>
        <taxon>Bacteria</taxon>
        <taxon>Pseudomonadati</taxon>
        <taxon>Pseudomonadota</taxon>
        <taxon>Alphaproteobacteria</taxon>
        <taxon>Rhodobacterales</taxon>
        <taxon>Paracoccaceae</taxon>
        <taxon>Pseudotabrizicola</taxon>
    </lineage>
</organism>
<evidence type="ECO:0000256" key="3">
    <source>
        <dbReference type="ARBA" id="ARBA00022485"/>
    </source>
</evidence>
<reference evidence="11 12" key="1">
    <citation type="submission" date="2018-11" db="EMBL/GenBank/DDBJ databases">
        <title>Tabrizicola sp. isolated from sediment of alpine lake.</title>
        <authorList>
            <person name="Liu Z."/>
        </authorList>
    </citation>
    <scope>NUCLEOTIDE SEQUENCE [LARGE SCALE GENOMIC DNA]</scope>
    <source>
        <strain evidence="11 12">DRYC-M-16</strain>
    </source>
</reference>
<dbReference type="Gene3D" id="3.40.470.10">
    <property type="entry name" value="Uracil-DNA glycosylase-like domain"/>
    <property type="match status" value="1"/>
</dbReference>
<evidence type="ECO:0000256" key="9">
    <source>
        <dbReference type="ARBA" id="ARBA00023204"/>
    </source>
</evidence>
<dbReference type="InterPro" id="IPR051536">
    <property type="entry name" value="UDG_Type-4/5"/>
</dbReference>
<dbReference type="NCBIfam" id="TIGR03915">
    <property type="entry name" value="SAM_7_link_chp"/>
    <property type="match status" value="1"/>
</dbReference>
<dbReference type="SMART" id="SM00987">
    <property type="entry name" value="UreE_C"/>
    <property type="match status" value="1"/>
</dbReference>
<keyword evidence="6" id="KW-0378">Hydrolase</keyword>
<evidence type="ECO:0000256" key="1">
    <source>
        <dbReference type="ARBA" id="ARBA00006521"/>
    </source>
</evidence>
<keyword evidence="4" id="KW-0479">Metal-binding</keyword>
<keyword evidence="9" id="KW-0234">DNA repair</keyword>
<keyword evidence="5" id="KW-0227">DNA damage</keyword>
<dbReference type="PANTHER" id="PTHR33693">
    <property type="entry name" value="TYPE-5 URACIL-DNA GLYCOSYLASE"/>
    <property type="match status" value="1"/>
</dbReference>
<dbReference type="EMBL" id="RPEM01000017">
    <property type="protein sequence ID" value="TGD41635.1"/>
    <property type="molecule type" value="Genomic_DNA"/>
</dbReference>
<keyword evidence="7" id="KW-0408">Iron</keyword>
<dbReference type="RefSeq" id="WP_135433595.1">
    <property type="nucleotide sequence ID" value="NZ_RPEM01000017.1"/>
</dbReference>
<evidence type="ECO:0000259" key="10">
    <source>
        <dbReference type="SMART" id="SM00986"/>
    </source>
</evidence>
<keyword evidence="8" id="KW-0411">Iron-sulfur</keyword>
<dbReference type="Proteomes" id="UP000297741">
    <property type="component" value="Unassembled WGS sequence"/>
</dbReference>
<dbReference type="SUPFAM" id="SSF52141">
    <property type="entry name" value="Uracil-DNA glycosylase-like"/>
    <property type="match status" value="1"/>
</dbReference>
<dbReference type="InterPro" id="IPR005273">
    <property type="entry name" value="Ura-DNA_glyco_family4"/>
</dbReference>
<comment type="similarity">
    <text evidence="1">Belongs to the uracil-DNA glycosylase (UDG) superfamily. Type 4 (UDGa) family.</text>
</comment>
<dbReference type="InterPro" id="IPR025404">
    <property type="entry name" value="DUF4130"/>
</dbReference>
<keyword evidence="12" id="KW-1185">Reference proteome</keyword>
<dbReference type="Pfam" id="PF13566">
    <property type="entry name" value="DUF4130"/>
    <property type="match status" value="1"/>
</dbReference>
<evidence type="ECO:0000256" key="2">
    <source>
        <dbReference type="ARBA" id="ARBA00019403"/>
    </source>
</evidence>
<keyword evidence="3" id="KW-0004">4Fe-4S</keyword>
<dbReference type="InterPro" id="IPR023875">
    <property type="entry name" value="DNA_repair_put"/>
</dbReference>
<dbReference type="InterPro" id="IPR036895">
    <property type="entry name" value="Uracil-DNA_glycosylase-like_sf"/>
</dbReference>
<evidence type="ECO:0000256" key="8">
    <source>
        <dbReference type="ARBA" id="ARBA00023014"/>
    </source>
</evidence>
<comment type="caution">
    <text evidence="11">The sequence shown here is derived from an EMBL/GenBank/DDBJ whole genome shotgun (WGS) entry which is preliminary data.</text>
</comment>
<sequence length="480" mass="52909">MYHMTLPVIGTVAAWRKAARELLGAGVADVVWQVGDTTPDLFATIPVPTLTKSPALTLPKDAIDEIETALCHADPERFARAFALLQRLTSGQVRWGDRADPAMLRLLEQAKTVRRAIHKMHAFVRFREVEGEGRRAFMAWFEPDHPVVEAATPFFARRFGDMDWAILTPQITASFVNGVLRHDPTAPGTVLPDDATEGLWRTYYANIFNPARLMVDAMTSEMPRKYWKNLPEADLIPGLIRTAGARTVAMQTAEPTKASPRLLIQAKAMVQRSLPAAPTGGLAALRAEAGHCTRCPLHGPATQVVFGTGPQDAPLMIVGEQPGDTEDLTGIPFTGPAGQLFEAEAQAAGLDRAAAYVTNAVKHFKYQPRGKHRIHQRPDAGEVTACRWWLDLERAAIRPRLILAMGATAVASLTGTGKGLLTRRGTVEELTDGTPLFITLHPLWILRQPDPHQQEEERNRFRKDLLKVVEMMKEGKSRSS</sequence>
<proteinExistence type="inferred from homology"/>
<evidence type="ECO:0000256" key="6">
    <source>
        <dbReference type="ARBA" id="ARBA00022801"/>
    </source>
</evidence>
<evidence type="ECO:0000313" key="11">
    <source>
        <dbReference type="EMBL" id="TGD41635.1"/>
    </source>
</evidence>
<evidence type="ECO:0000313" key="12">
    <source>
        <dbReference type="Proteomes" id="UP000297741"/>
    </source>
</evidence>
<dbReference type="Pfam" id="PF03167">
    <property type="entry name" value="UDG"/>
    <property type="match status" value="1"/>
</dbReference>
<evidence type="ECO:0000256" key="5">
    <source>
        <dbReference type="ARBA" id="ARBA00022763"/>
    </source>
</evidence>
<gene>
    <name evidence="11" type="ORF">EEB11_17565</name>
</gene>